<dbReference type="AlphaFoldDB" id="A0A2Z4AHS8"/>
<dbReference type="PANTHER" id="PTHR43027">
    <property type="entry name" value="DOXORUBICIN RESISTANCE ABC TRANSPORTER PERMEASE PROTEIN DRRC-RELATED"/>
    <property type="match status" value="1"/>
</dbReference>
<feature type="domain" description="ABC transmembrane type-2" evidence="6">
    <location>
        <begin position="22"/>
        <end position="249"/>
    </location>
</feature>
<dbReference type="PANTHER" id="PTHR43027:SF1">
    <property type="entry name" value="DOXORUBICIN RESISTANCE ABC TRANSPORTER PERMEASE PROTEIN DRRC-RELATED"/>
    <property type="match status" value="1"/>
</dbReference>
<evidence type="ECO:0000313" key="8">
    <source>
        <dbReference type="Proteomes" id="UP000247465"/>
    </source>
</evidence>
<feature type="transmembrane region" description="Helical" evidence="5">
    <location>
        <begin position="59"/>
        <end position="82"/>
    </location>
</feature>
<evidence type="ECO:0000313" key="7">
    <source>
        <dbReference type="EMBL" id="AWT59617.1"/>
    </source>
</evidence>
<dbReference type="InterPro" id="IPR047817">
    <property type="entry name" value="ABC2_TM_bact-type"/>
</dbReference>
<dbReference type="GO" id="GO:0140359">
    <property type="term" value="F:ABC-type transporter activity"/>
    <property type="evidence" value="ECO:0007669"/>
    <property type="project" value="InterPro"/>
</dbReference>
<protein>
    <recommendedName>
        <fullName evidence="5">Transport permease protein</fullName>
    </recommendedName>
</protein>
<evidence type="ECO:0000259" key="6">
    <source>
        <dbReference type="PROSITE" id="PS51012"/>
    </source>
</evidence>
<name>A0A2Z4AHS8_9BACT</name>
<evidence type="ECO:0000256" key="5">
    <source>
        <dbReference type="RuleBase" id="RU361157"/>
    </source>
</evidence>
<comment type="similarity">
    <text evidence="5">Belongs to the ABC-2 integral membrane protein family.</text>
</comment>
<feature type="transmembrane region" description="Helical" evidence="5">
    <location>
        <begin position="228"/>
        <end position="252"/>
    </location>
</feature>
<comment type="subcellular location">
    <subcellularLocation>
        <location evidence="5">Cell membrane</location>
        <topology evidence="5">Multi-pass membrane protein</topology>
    </subcellularLocation>
    <subcellularLocation>
        <location evidence="1">Membrane</location>
        <topology evidence="1">Multi-pass membrane protein</topology>
    </subcellularLocation>
</comment>
<dbReference type="InterPro" id="IPR052902">
    <property type="entry name" value="ABC-2_transporter"/>
</dbReference>
<dbReference type="InterPro" id="IPR013525">
    <property type="entry name" value="ABC2_TM"/>
</dbReference>
<proteinExistence type="inferred from homology"/>
<keyword evidence="2 5" id="KW-0812">Transmembrane</keyword>
<dbReference type="Pfam" id="PF01061">
    <property type="entry name" value="ABC2_membrane"/>
    <property type="match status" value="1"/>
</dbReference>
<keyword evidence="5" id="KW-0813">Transport</keyword>
<feature type="transmembrane region" description="Helical" evidence="5">
    <location>
        <begin position="27"/>
        <end position="47"/>
    </location>
</feature>
<sequence length="265" mass="30402">MNGRVIIALILRYSLLYLRSWIRSIELIFWPTLELLLWGFLAVFIHNQTEGNFPYFTKFLIGAVIFWDVLFRAQQAVAISFLEDLWTRNFLNLFVAPIRLTEYLSAICIVGIIRVTVTVALLSVFAKALYSFNLFDFEWQLIPFFGNLLLFGWSLGMISIALILRWGLAAESLAWAVPFLVQPISAVFYPVSVLPMPLQTVAWLLPSTYVFEGMREVIRTGEMQWNNLLISVFMNVGFLILASGFFAFMFNIARDRGLLVKIASE</sequence>
<keyword evidence="5" id="KW-1003">Cell membrane</keyword>
<feature type="transmembrane region" description="Helical" evidence="5">
    <location>
        <begin position="173"/>
        <end position="191"/>
    </location>
</feature>
<evidence type="ECO:0000256" key="4">
    <source>
        <dbReference type="ARBA" id="ARBA00023136"/>
    </source>
</evidence>
<gene>
    <name evidence="7" type="ORF">DF168_00809</name>
</gene>
<keyword evidence="3 5" id="KW-1133">Transmembrane helix</keyword>
<evidence type="ECO:0000256" key="1">
    <source>
        <dbReference type="ARBA" id="ARBA00004141"/>
    </source>
</evidence>
<feature type="transmembrane region" description="Helical" evidence="5">
    <location>
        <begin position="103"/>
        <end position="125"/>
    </location>
</feature>
<evidence type="ECO:0000256" key="3">
    <source>
        <dbReference type="ARBA" id="ARBA00022989"/>
    </source>
</evidence>
<dbReference type="GO" id="GO:0005886">
    <property type="term" value="C:plasma membrane"/>
    <property type="evidence" value="ECO:0007669"/>
    <property type="project" value="UniProtKB-SubCell"/>
</dbReference>
<organism evidence="7 8">
    <name type="scientific">Candidatus Moanibacter tarae</name>
    <dbReference type="NCBI Taxonomy" id="2200854"/>
    <lineage>
        <taxon>Bacteria</taxon>
        <taxon>Pseudomonadati</taxon>
        <taxon>Verrucomicrobiota</taxon>
        <taxon>Opitutia</taxon>
        <taxon>Puniceicoccales</taxon>
        <taxon>Puniceicoccales incertae sedis</taxon>
        <taxon>Candidatus Moanibacter</taxon>
    </lineage>
</organism>
<dbReference type="EMBL" id="CP029803">
    <property type="protein sequence ID" value="AWT59617.1"/>
    <property type="molecule type" value="Genomic_DNA"/>
</dbReference>
<keyword evidence="4 5" id="KW-0472">Membrane</keyword>
<dbReference type="Proteomes" id="UP000247465">
    <property type="component" value="Chromosome"/>
</dbReference>
<evidence type="ECO:0000256" key="2">
    <source>
        <dbReference type="ARBA" id="ARBA00022692"/>
    </source>
</evidence>
<reference evidence="7 8" key="1">
    <citation type="submission" date="2018-06" db="EMBL/GenBank/DDBJ databases">
        <title>Draft Genome Sequence of a Novel Marine Bacterium Related to the Verrucomicrobia.</title>
        <authorList>
            <person name="Vosseberg J."/>
            <person name="Martijn J."/>
            <person name="Ettema T.J.G."/>
        </authorList>
    </citation>
    <scope>NUCLEOTIDE SEQUENCE [LARGE SCALE GENOMIC DNA]</scope>
    <source>
        <strain evidence="7">TARA_B100001123</strain>
    </source>
</reference>
<dbReference type="KEGG" id="mtar:DF168_00809"/>
<dbReference type="PROSITE" id="PS51012">
    <property type="entry name" value="ABC_TM2"/>
    <property type="match status" value="1"/>
</dbReference>
<feature type="transmembrane region" description="Helical" evidence="5">
    <location>
        <begin position="145"/>
        <end position="166"/>
    </location>
</feature>
<accession>A0A2Z4AHS8</accession>